<evidence type="ECO:0000256" key="1">
    <source>
        <dbReference type="ARBA" id="ARBA00022729"/>
    </source>
</evidence>
<dbReference type="Pfam" id="PF09203">
    <property type="entry name" value="MspA"/>
    <property type="match status" value="1"/>
</dbReference>
<evidence type="ECO:0000256" key="2">
    <source>
        <dbReference type="SAM" id="SignalP"/>
    </source>
</evidence>
<keyword evidence="1 2" id="KW-0732">Signal</keyword>
<comment type="caution">
    <text evidence="3">The sequence shown here is derived from an EMBL/GenBank/DDBJ whole genome shotgun (WGS) entry which is preliminary data.</text>
</comment>
<dbReference type="RefSeq" id="WP_253654182.1">
    <property type="nucleotide sequence ID" value="NZ_BAAAOE010000003.1"/>
</dbReference>
<proteinExistence type="predicted"/>
<feature type="signal peptide" evidence="2">
    <location>
        <begin position="1"/>
        <end position="33"/>
    </location>
</feature>
<dbReference type="Gene3D" id="2.60.40.1650">
    <property type="entry name" value="Porin MspA (Ig-like beta-sandwich domain)"/>
    <property type="match status" value="1"/>
</dbReference>
<accession>A0ABT1H076</accession>
<dbReference type="InterPro" id="IPR015286">
    <property type="entry name" value="Porin_fam_mycobact-type"/>
</dbReference>
<sequence>MKNSTKRRVGAAAGIAAVSAVALSSMGAGGAAAGPLPGGFTTQTLADGTKVSVQLKDEFVTIARSGAANATTRNAWVSGKVIVTVNGAQASGGDVTAGYLVGCQVDFSGGGSVGSGGALAFDNGGIAAGDTNVTPNGSVTLAPGVAKFIPVLDSGVGKYNGSDSSDTSFSFKGNRGGIAYSQETFQVNGCAGYASAKAAISVKVSTDAVDGYVTLYGRPFSIG</sequence>
<keyword evidence="4" id="KW-1185">Reference proteome</keyword>
<dbReference type="Gene3D" id="2.10.300.10">
    <property type="entry name" value="Porin MspA ribbon domain"/>
    <property type="match status" value="1"/>
</dbReference>
<feature type="chain" id="PRO_5046741669" evidence="2">
    <location>
        <begin position="34"/>
        <end position="223"/>
    </location>
</feature>
<organism evidence="3 4">
    <name type="scientific">Williamsia serinedens</name>
    <dbReference type="NCBI Taxonomy" id="391736"/>
    <lineage>
        <taxon>Bacteria</taxon>
        <taxon>Bacillati</taxon>
        <taxon>Actinomycetota</taxon>
        <taxon>Actinomycetes</taxon>
        <taxon>Mycobacteriales</taxon>
        <taxon>Nocardiaceae</taxon>
        <taxon>Williamsia</taxon>
    </lineage>
</organism>
<name>A0ABT1H076_9NOCA</name>
<protein>
    <submittedName>
        <fullName evidence="3">MspA protein</fullName>
    </submittedName>
</protein>
<reference evidence="3 4" key="1">
    <citation type="submission" date="2022-06" db="EMBL/GenBank/DDBJ databases">
        <title>Genomic Encyclopedia of Archaeal and Bacterial Type Strains, Phase II (KMG-II): from individual species to whole genera.</title>
        <authorList>
            <person name="Goeker M."/>
        </authorList>
    </citation>
    <scope>NUCLEOTIDE SEQUENCE [LARGE SCALE GENOMIC DNA]</scope>
    <source>
        <strain evidence="3 4">DSM 45037</strain>
    </source>
</reference>
<dbReference type="Proteomes" id="UP001205740">
    <property type="component" value="Unassembled WGS sequence"/>
</dbReference>
<dbReference type="SUPFAM" id="SSF56959">
    <property type="entry name" value="Leukocidin-like"/>
    <property type="match status" value="1"/>
</dbReference>
<evidence type="ECO:0000313" key="3">
    <source>
        <dbReference type="EMBL" id="MCP2160601.1"/>
    </source>
</evidence>
<dbReference type="EMBL" id="JAMTCG010000003">
    <property type="protein sequence ID" value="MCP2160601.1"/>
    <property type="molecule type" value="Genomic_DNA"/>
</dbReference>
<dbReference type="InterPro" id="IPR036435">
    <property type="entry name" value="Leukocidin/porin_MspA_sf"/>
</dbReference>
<evidence type="ECO:0000313" key="4">
    <source>
        <dbReference type="Proteomes" id="UP001205740"/>
    </source>
</evidence>
<gene>
    <name evidence="3" type="ORF">LX12_001788</name>
</gene>